<dbReference type="GO" id="GO:0016987">
    <property type="term" value="F:sigma factor activity"/>
    <property type="evidence" value="ECO:0007669"/>
    <property type="project" value="InterPro"/>
</dbReference>
<sequence>GEAIASAVVQEKIKKIIESENPQKPYRDDKISKILKAENINIARRTVVKYRETLGILSSNKRKQF</sequence>
<dbReference type="AlphaFoldDB" id="A0A0F9HV84"/>
<dbReference type="EMBL" id="LAZR01014016">
    <property type="protein sequence ID" value="KKM19321.1"/>
    <property type="molecule type" value="Genomic_DNA"/>
</dbReference>
<reference evidence="2" key="1">
    <citation type="journal article" date="2015" name="Nature">
        <title>Complex archaea that bridge the gap between prokaryotes and eukaryotes.</title>
        <authorList>
            <person name="Spang A."/>
            <person name="Saw J.H."/>
            <person name="Jorgensen S.L."/>
            <person name="Zaremba-Niedzwiedzka K."/>
            <person name="Martijn J."/>
            <person name="Lind A.E."/>
            <person name="van Eijk R."/>
            <person name="Schleper C."/>
            <person name="Guy L."/>
            <person name="Ettema T.J."/>
        </authorList>
    </citation>
    <scope>NUCLEOTIDE SEQUENCE</scope>
</reference>
<proteinExistence type="predicted"/>
<evidence type="ECO:0000259" key="1">
    <source>
        <dbReference type="Pfam" id="PF04552"/>
    </source>
</evidence>
<accession>A0A0F9HV84</accession>
<organism evidence="2">
    <name type="scientific">marine sediment metagenome</name>
    <dbReference type="NCBI Taxonomy" id="412755"/>
    <lineage>
        <taxon>unclassified sequences</taxon>
        <taxon>metagenomes</taxon>
        <taxon>ecological metagenomes</taxon>
    </lineage>
</organism>
<name>A0A0F9HV84_9ZZZZ</name>
<gene>
    <name evidence="2" type="ORF">LCGC14_1656850</name>
</gene>
<dbReference type="GO" id="GO:0001216">
    <property type="term" value="F:DNA-binding transcription activator activity"/>
    <property type="evidence" value="ECO:0007669"/>
    <property type="project" value="InterPro"/>
</dbReference>
<dbReference type="PANTHER" id="PTHR32248">
    <property type="entry name" value="RNA POLYMERASE SIGMA-54 FACTOR"/>
    <property type="match status" value="1"/>
</dbReference>
<dbReference type="PANTHER" id="PTHR32248:SF4">
    <property type="entry name" value="RNA POLYMERASE SIGMA-54 FACTOR"/>
    <property type="match status" value="1"/>
</dbReference>
<dbReference type="InterPro" id="IPR007634">
    <property type="entry name" value="RNA_pol_sigma_54_DNA-bd"/>
</dbReference>
<feature type="non-terminal residue" evidence="2">
    <location>
        <position position="1"/>
    </location>
</feature>
<comment type="caution">
    <text evidence="2">The sequence shown here is derived from an EMBL/GenBank/DDBJ whole genome shotgun (WGS) entry which is preliminary data.</text>
</comment>
<dbReference type="PROSITE" id="PS50044">
    <property type="entry name" value="SIGMA54_3"/>
    <property type="match status" value="1"/>
</dbReference>
<dbReference type="InterPro" id="IPR000394">
    <property type="entry name" value="RNA_pol_sigma_54"/>
</dbReference>
<evidence type="ECO:0000313" key="2">
    <source>
        <dbReference type="EMBL" id="KKM19321.1"/>
    </source>
</evidence>
<feature type="domain" description="RNA polymerase sigma factor 54 DNA-binding" evidence="1">
    <location>
        <begin position="2"/>
        <end position="64"/>
    </location>
</feature>
<dbReference type="Gene3D" id="1.10.10.60">
    <property type="entry name" value="Homeodomain-like"/>
    <property type="match status" value="1"/>
</dbReference>
<protein>
    <recommendedName>
        <fullName evidence="1">RNA polymerase sigma factor 54 DNA-binding domain-containing protein</fullName>
    </recommendedName>
</protein>
<dbReference type="Pfam" id="PF04552">
    <property type="entry name" value="Sigma54_DBD"/>
    <property type="match status" value="1"/>
</dbReference>